<feature type="domain" description="C2H2-type" evidence="6">
    <location>
        <begin position="190"/>
        <end position="225"/>
    </location>
</feature>
<comment type="caution">
    <text evidence="7">The sequence shown here is derived from an EMBL/GenBank/DDBJ whole genome shotgun (WGS) entry which is preliminary data.</text>
</comment>
<keyword evidence="2 4" id="KW-0863">Zinc-finger</keyword>
<dbReference type="PROSITE" id="PS50157">
    <property type="entry name" value="ZINC_FINGER_C2H2_2"/>
    <property type="match status" value="2"/>
</dbReference>
<accession>A0A1C7NSX9</accession>
<evidence type="ECO:0000256" key="3">
    <source>
        <dbReference type="ARBA" id="ARBA00022833"/>
    </source>
</evidence>
<evidence type="ECO:0000256" key="2">
    <source>
        <dbReference type="ARBA" id="ARBA00022771"/>
    </source>
</evidence>
<evidence type="ECO:0000256" key="4">
    <source>
        <dbReference type="PROSITE-ProRule" id="PRU00042"/>
    </source>
</evidence>
<dbReference type="GO" id="GO:0008270">
    <property type="term" value="F:zinc ion binding"/>
    <property type="evidence" value="ECO:0007669"/>
    <property type="project" value="UniProtKB-KW"/>
</dbReference>
<evidence type="ECO:0000259" key="6">
    <source>
        <dbReference type="PROSITE" id="PS50157"/>
    </source>
</evidence>
<dbReference type="OrthoDB" id="8922241at2759"/>
<dbReference type="PANTHER" id="PTHR23235">
    <property type="entry name" value="KRUEPPEL-LIKE TRANSCRIPTION FACTOR"/>
    <property type="match status" value="1"/>
</dbReference>
<feature type="region of interest" description="Disordered" evidence="5">
    <location>
        <begin position="160"/>
        <end position="181"/>
    </location>
</feature>
<evidence type="ECO:0000256" key="5">
    <source>
        <dbReference type="SAM" id="MobiDB-lite"/>
    </source>
</evidence>
<dbReference type="PROSITE" id="PS00028">
    <property type="entry name" value="ZINC_FINGER_C2H2_1"/>
    <property type="match status" value="1"/>
</dbReference>
<dbReference type="InterPro" id="IPR036236">
    <property type="entry name" value="Znf_C2H2_sf"/>
</dbReference>
<keyword evidence="1" id="KW-0479">Metal-binding</keyword>
<dbReference type="AlphaFoldDB" id="A0A1C7NSX9"/>
<dbReference type="EMBL" id="LUGH01000003">
    <property type="protein sequence ID" value="OBZ91796.1"/>
    <property type="molecule type" value="Genomic_DNA"/>
</dbReference>
<feature type="compositionally biased region" description="Basic residues" evidence="5">
    <location>
        <begin position="169"/>
        <end position="181"/>
    </location>
</feature>
<dbReference type="InParanoid" id="A0A1C7NSX9"/>
<dbReference type="Proteomes" id="UP000093000">
    <property type="component" value="Unassembled WGS sequence"/>
</dbReference>
<protein>
    <submittedName>
        <fullName evidence="7">Zinc finger protein rsv2</fullName>
    </submittedName>
</protein>
<gene>
    <name evidence="7" type="primary">rsv2</name>
    <name evidence="7" type="ORF">A0J61_00143</name>
</gene>
<dbReference type="Gene3D" id="3.30.160.60">
    <property type="entry name" value="Classic Zinc Finger"/>
    <property type="match status" value="1"/>
</dbReference>
<reference evidence="7 8" key="1">
    <citation type="submission" date="2016-03" db="EMBL/GenBank/DDBJ databases">
        <title>Choanephora cucurbitarum.</title>
        <authorList>
            <person name="Min B."/>
            <person name="Park H."/>
            <person name="Park J.-H."/>
            <person name="Shin H.-D."/>
            <person name="Choi I.-G."/>
        </authorList>
    </citation>
    <scope>NUCLEOTIDE SEQUENCE [LARGE SCALE GENOMIC DNA]</scope>
    <source>
        <strain evidence="7 8">KUS-F28377</strain>
    </source>
</reference>
<dbReference type="STRING" id="101091.A0A1C7NSX9"/>
<sequence>MSTAVYRFNLMLDMLPYFGFSLNVLVQHQQPPRYADFIDKIRQRLIMYRNTHEEYDMVIEKNDSCCFRVHNDADLRQVFESITEKDQLEIRLKERRIVPLIKPTVIRARSAQKVLIRKDSGISLEDHKLPPLTHSLPSVSVQLPSISSFLMADPQCAPSILSPNPSSHSSHRKHRRTRGHNVPHQVQQPYMCHHIDSNTGKMCCQAFRRSYDLSRHQSIHLKNRPLCRCHTCGKKFTRLDALRRHQRIQGHHTA</sequence>
<keyword evidence="3" id="KW-0862">Zinc</keyword>
<proteinExistence type="predicted"/>
<feature type="domain" description="C2H2-type" evidence="6">
    <location>
        <begin position="227"/>
        <end position="254"/>
    </location>
</feature>
<dbReference type="InterPro" id="IPR013087">
    <property type="entry name" value="Znf_C2H2_type"/>
</dbReference>
<evidence type="ECO:0000256" key="1">
    <source>
        <dbReference type="ARBA" id="ARBA00022723"/>
    </source>
</evidence>
<evidence type="ECO:0000313" key="8">
    <source>
        <dbReference type="Proteomes" id="UP000093000"/>
    </source>
</evidence>
<organism evidence="7 8">
    <name type="scientific">Choanephora cucurbitarum</name>
    <dbReference type="NCBI Taxonomy" id="101091"/>
    <lineage>
        <taxon>Eukaryota</taxon>
        <taxon>Fungi</taxon>
        <taxon>Fungi incertae sedis</taxon>
        <taxon>Mucoromycota</taxon>
        <taxon>Mucoromycotina</taxon>
        <taxon>Mucoromycetes</taxon>
        <taxon>Mucorales</taxon>
        <taxon>Mucorineae</taxon>
        <taxon>Choanephoraceae</taxon>
        <taxon>Choanephoroideae</taxon>
        <taxon>Choanephora</taxon>
    </lineage>
</organism>
<evidence type="ECO:0000313" key="7">
    <source>
        <dbReference type="EMBL" id="OBZ91796.1"/>
    </source>
</evidence>
<keyword evidence="8" id="KW-1185">Reference proteome</keyword>
<dbReference type="SUPFAM" id="SSF57667">
    <property type="entry name" value="beta-beta-alpha zinc fingers"/>
    <property type="match status" value="1"/>
</dbReference>
<name>A0A1C7NSX9_9FUNG</name>